<dbReference type="InterPro" id="IPR011989">
    <property type="entry name" value="ARM-like"/>
</dbReference>
<accession>A0A7S4F315</accession>
<dbReference type="GO" id="GO:0006886">
    <property type="term" value="P:intracellular protein transport"/>
    <property type="evidence" value="ECO:0007669"/>
    <property type="project" value="InterPro"/>
</dbReference>
<evidence type="ECO:0000256" key="3">
    <source>
        <dbReference type="ARBA" id="ARBA00022448"/>
    </source>
</evidence>
<proteinExistence type="inferred from homology"/>
<dbReference type="AlphaFoldDB" id="A0A7S4F315"/>
<evidence type="ECO:0000313" key="8">
    <source>
        <dbReference type="EMBL" id="CAE0770334.1"/>
    </source>
</evidence>
<protein>
    <recommendedName>
        <fullName evidence="7">Beta-adaptin appendage C-terminal subdomain domain-containing protein</fullName>
    </recommendedName>
</protein>
<dbReference type="InterPro" id="IPR002553">
    <property type="entry name" value="Clathrin/coatomer_adapt-like_N"/>
</dbReference>
<dbReference type="SMART" id="SM01020">
    <property type="entry name" value="B2-adapt-app_C"/>
    <property type="match status" value="1"/>
</dbReference>
<name>A0A7S4F315_CHRCT</name>
<dbReference type="PANTHER" id="PTHR11134">
    <property type="entry name" value="ADAPTOR COMPLEX SUBUNIT BETA FAMILY MEMBER"/>
    <property type="match status" value="1"/>
</dbReference>
<gene>
    <name evidence="8" type="ORF">PCAR00345_LOCUS22946</name>
</gene>
<keyword evidence="4" id="KW-0653">Protein transport</keyword>
<organism evidence="8">
    <name type="scientific">Chrysotila carterae</name>
    <name type="common">Marine alga</name>
    <name type="synonym">Syracosphaera carterae</name>
    <dbReference type="NCBI Taxonomy" id="13221"/>
    <lineage>
        <taxon>Eukaryota</taxon>
        <taxon>Haptista</taxon>
        <taxon>Haptophyta</taxon>
        <taxon>Prymnesiophyceae</taxon>
        <taxon>Isochrysidales</taxon>
        <taxon>Isochrysidaceae</taxon>
        <taxon>Chrysotila</taxon>
    </lineage>
</organism>
<evidence type="ECO:0000259" key="7">
    <source>
        <dbReference type="SMART" id="SM01020"/>
    </source>
</evidence>
<sequence>MSVVIEHKKGEVNELKASLRNPAIDRDPEKKREAIKRVIAYMTLGIDVSKLFSEMIMATGTKDHVIKKMVYLYICNYASTNPDLSLLAINTLQKDCRDEDPMTRGLALRSFTSLRLPNVVEYLPSAIRAGLQDPSPYVRKTAVMSCVKLHLFAPEALKDSDIVNTLYTMLRDRDAQVVANCVCALNEVLAAEGGMAINKPIIHHLLNRIKDFNEWSQCIILELVARYKPEEQNEIFDIMNLLEERLRHSNSAVVLAATKVFLNLTQDMPAVHSQVYARLKAPMLTLMAGGVFEQGYVCLKHIVLLASRAPEIFADQFKHFYVRYNEPACVRLLKLEILTHIVNQANVSEAMEEIAEYVTDPDASVARAAVSAIGKFGVKVPSCGGAVVEQLMKFLEVDIEHVSAEAIISMKNLLRKYPDRIERFIHGIGAFFKNVDDSEAKVSLLWMIAEYGHVIPESPYLIEPLIDGFADETSQAVRLELLSTAVRLFFRRPAEMQAMLGRLLDAAIADASFTDVHDRAMLYYRLLQTDVNEADRVLSKWATVERLFVEEAPSELQDRIFEEFNTLSVIYGEPSERFVKSQTTLNSAEPVPTGNGESDDVSPMAPLTGDDGEEDEGDDDEEEEEVAAGVQGTGIDLLGLMDELPAASPPAAPATPSLALSPAVVLDAAAFQARWASLAAADTWSWQCAPTLAVDNLAPRLAELYVKCMAFGNVNDLAKFYFFAQDAASGSVMLAEVIVNRTSMTATATIKATLPQPVPQFSQLLREKLATL</sequence>
<feature type="domain" description="Beta-adaptin appendage C-terminal subdomain" evidence="7">
    <location>
        <begin position="660"/>
        <end position="770"/>
    </location>
</feature>
<dbReference type="Gene3D" id="3.30.310.10">
    <property type="entry name" value="TATA-Binding Protein"/>
    <property type="match status" value="1"/>
</dbReference>
<keyword evidence="5" id="KW-0472">Membrane</keyword>
<feature type="region of interest" description="Disordered" evidence="6">
    <location>
        <begin position="581"/>
        <end position="625"/>
    </location>
</feature>
<evidence type="ECO:0000256" key="4">
    <source>
        <dbReference type="ARBA" id="ARBA00022927"/>
    </source>
</evidence>
<reference evidence="8" key="1">
    <citation type="submission" date="2021-01" db="EMBL/GenBank/DDBJ databases">
        <authorList>
            <person name="Corre E."/>
            <person name="Pelletier E."/>
            <person name="Niang G."/>
            <person name="Scheremetjew M."/>
            <person name="Finn R."/>
            <person name="Kale V."/>
            <person name="Holt S."/>
            <person name="Cochrane G."/>
            <person name="Meng A."/>
            <person name="Brown T."/>
            <person name="Cohen L."/>
        </authorList>
    </citation>
    <scope>NUCLEOTIDE SEQUENCE</scope>
    <source>
        <strain evidence="8">CCMP645</strain>
    </source>
</reference>
<evidence type="ECO:0000256" key="6">
    <source>
        <dbReference type="SAM" id="MobiDB-lite"/>
    </source>
</evidence>
<dbReference type="FunFam" id="1.25.10.10:FF:000113">
    <property type="entry name" value="Beta-adaptin-like protein A"/>
    <property type="match status" value="1"/>
</dbReference>
<comment type="similarity">
    <text evidence="2">Belongs to the adaptor complexes large subunit family.</text>
</comment>
<dbReference type="GO" id="GO:0030131">
    <property type="term" value="C:clathrin adaptor complex"/>
    <property type="evidence" value="ECO:0007669"/>
    <property type="project" value="InterPro"/>
</dbReference>
<feature type="compositionally biased region" description="Acidic residues" evidence="6">
    <location>
        <begin position="610"/>
        <end position="625"/>
    </location>
</feature>
<dbReference type="InterPro" id="IPR016024">
    <property type="entry name" value="ARM-type_fold"/>
</dbReference>
<comment type="subcellular location">
    <subcellularLocation>
        <location evidence="1">Endomembrane system</location>
    </subcellularLocation>
</comment>
<dbReference type="Pfam" id="PF01602">
    <property type="entry name" value="Adaptin_N"/>
    <property type="match status" value="1"/>
</dbReference>
<dbReference type="EMBL" id="HBIZ01036006">
    <property type="protein sequence ID" value="CAE0770334.1"/>
    <property type="molecule type" value="Transcribed_RNA"/>
</dbReference>
<keyword evidence="3" id="KW-0813">Transport</keyword>
<dbReference type="GO" id="GO:0012505">
    <property type="term" value="C:endomembrane system"/>
    <property type="evidence" value="ECO:0007669"/>
    <property type="project" value="UniProtKB-SubCell"/>
</dbReference>
<evidence type="ECO:0000256" key="1">
    <source>
        <dbReference type="ARBA" id="ARBA00004308"/>
    </source>
</evidence>
<evidence type="ECO:0000256" key="2">
    <source>
        <dbReference type="ARBA" id="ARBA00006613"/>
    </source>
</evidence>
<dbReference type="InterPro" id="IPR026739">
    <property type="entry name" value="AP_beta"/>
</dbReference>
<evidence type="ECO:0000256" key="5">
    <source>
        <dbReference type="ARBA" id="ARBA00023136"/>
    </source>
</evidence>
<dbReference type="InterPro" id="IPR015151">
    <property type="entry name" value="B-adaptin_app_sub_C"/>
</dbReference>
<dbReference type="SUPFAM" id="SSF48371">
    <property type="entry name" value="ARM repeat"/>
    <property type="match status" value="1"/>
</dbReference>
<dbReference type="GO" id="GO:0016192">
    <property type="term" value="P:vesicle-mediated transport"/>
    <property type="evidence" value="ECO:0007669"/>
    <property type="project" value="InterPro"/>
</dbReference>
<dbReference type="InterPro" id="IPR012295">
    <property type="entry name" value="TBP_dom_sf"/>
</dbReference>
<dbReference type="Pfam" id="PF09066">
    <property type="entry name" value="B2-adapt-app_C"/>
    <property type="match status" value="1"/>
</dbReference>
<dbReference type="Gene3D" id="1.25.10.10">
    <property type="entry name" value="Leucine-rich Repeat Variant"/>
    <property type="match status" value="1"/>
</dbReference>